<organism evidence="4">
    <name type="scientific">freshwater metagenome</name>
    <dbReference type="NCBI Taxonomy" id="449393"/>
    <lineage>
        <taxon>unclassified sequences</taxon>
        <taxon>metagenomes</taxon>
        <taxon>ecological metagenomes</taxon>
    </lineage>
</organism>
<evidence type="ECO:0000256" key="2">
    <source>
        <dbReference type="ARBA" id="ARBA00023172"/>
    </source>
</evidence>
<dbReference type="GO" id="GO:0006310">
    <property type="term" value="P:DNA recombination"/>
    <property type="evidence" value="ECO:0007669"/>
    <property type="project" value="UniProtKB-KW"/>
</dbReference>
<dbReference type="InterPro" id="IPR010998">
    <property type="entry name" value="Integrase_recombinase_N"/>
</dbReference>
<dbReference type="SUPFAM" id="SSF56349">
    <property type="entry name" value="DNA breaking-rejoining enzymes"/>
    <property type="match status" value="1"/>
</dbReference>
<dbReference type="GO" id="GO:0015074">
    <property type="term" value="P:DNA integration"/>
    <property type="evidence" value="ECO:0007669"/>
    <property type="project" value="InterPro"/>
</dbReference>
<evidence type="ECO:0000256" key="3">
    <source>
        <dbReference type="SAM" id="MobiDB-lite"/>
    </source>
</evidence>
<dbReference type="Gene3D" id="1.10.443.10">
    <property type="entry name" value="Intergrase catalytic core"/>
    <property type="match status" value="1"/>
</dbReference>
<dbReference type="PANTHER" id="PTHR34605:SF4">
    <property type="entry name" value="DNA ADENINE METHYLTRANSFERASE"/>
    <property type="match status" value="1"/>
</dbReference>
<gene>
    <name evidence="4" type="ORF">UFOPK1493_03094</name>
</gene>
<protein>
    <submittedName>
        <fullName evidence="4">Unannotated protein</fullName>
    </submittedName>
</protein>
<keyword evidence="2" id="KW-0233">DNA recombination</keyword>
<reference evidence="4" key="1">
    <citation type="submission" date="2020-05" db="EMBL/GenBank/DDBJ databases">
        <authorList>
            <person name="Chiriac C."/>
            <person name="Salcher M."/>
            <person name="Ghai R."/>
            <person name="Kavagutti S V."/>
        </authorList>
    </citation>
    <scope>NUCLEOTIDE SEQUENCE</scope>
</reference>
<proteinExistence type="predicted"/>
<keyword evidence="1" id="KW-0238">DNA-binding</keyword>
<accession>A0A6J6F2B1</accession>
<dbReference type="InterPro" id="IPR052925">
    <property type="entry name" value="Phage_Integrase-like_Recomb"/>
</dbReference>
<dbReference type="EMBL" id="CAEZSR010000155">
    <property type="protein sequence ID" value="CAB4581173.1"/>
    <property type="molecule type" value="Genomic_DNA"/>
</dbReference>
<sequence length="454" mass="49689">MPPVRGGPTTRTVVEDPSTGCRGPARTSVAPCRCMAPKTRVAKTKQKRAGVEAPVAQDVALAAPELRKPVSSRDDSWAAMDAIAGENAELAELASRARSLVTVNTYSDNTVHAYSGAWRRFEAWCQEHELQALPASPMAVVLYITHLDSRGVGREALITARAAIAWRHAQHGFESPAAHHLVAEVSAGATRRRASAGETKPVVRAHPLSVEELRTMMPVLPQVRLKKRPREANLMRLCLRSQLLAGWHLGRRGDELVRAEISWVHAEGDGIRFTTTSEKRKPSGFSNVMMPTVDETICPVRALQEWLEASAPYRHGVTRLWCDVRVGDDGEPMLVDVLGELIAGRDPDDELPPSLQGESRAEVEANLRANALTRVNAIFRGRLQQWMKLAGIEPISGDRRLSTHSARRGLTTSAREAGIDLEAIAGHVGWGSLEMAKLYSDHRPDGHPLDALNL</sequence>
<dbReference type="InterPro" id="IPR013762">
    <property type="entry name" value="Integrase-like_cat_sf"/>
</dbReference>
<dbReference type="AlphaFoldDB" id="A0A6J6F2B1"/>
<dbReference type="GO" id="GO:0003677">
    <property type="term" value="F:DNA binding"/>
    <property type="evidence" value="ECO:0007669"/>
    <property type="project" value="UniProtKB-KW"/>
</dbReference>
<name>A0A6J6F2B1_9ZZZZ</name>
<dbReference type="InterPro" id="IPR011010">
    <property type="entry name" value="DNA_brk_join_enz"/>
</dbReference>
<dbReference type="Gene3D" id="1.10.150.130">
    <property type="match status" value="1"/>
</dbReference>
<dbReference type="SUPFAM" id="SSF47823">
    <property type="entry name" value="lambda integrase-like, N-terminal domain"/>
    <property type="match status" value="1"/>
</dbReference>
<evidence type="ECO:0000256" key="1">
    <source>
        <dbReference type="ARBA" id="ARBA00023125"/>
    </source>
</evidence>
<feature type="region of interest" description="Disordered" evidence="3">
    <location>
        <begin position="1"/>
        <end position="26"/>
    </location>
</feature>
<dbReference type="PANTHER" id="PTHR34605">
    <property type="entry name" value="PHAGE_INTEGRASE DOMAIN-CONTAINING PROTEIN"/>
    <property type="match status" value="1"/>
</dbReference>
<evidence type="ECO:0000313" key="4">
    <source>
        <dbReference type="EMBL" id="CAB4581173.1"/>
    </source>
</evidence>